<evidence type="ECO:0000313" key="12">
    <source>
        <dbReference type="Proteomes" id="UP000265719"/>
    </source>
</evidence>
<keyword evidence="4 10" id="KW-0808">Transferase</keyword>
<dbReference type="PANTHER" id="PTHR43442:SF3">
    <property type="entry name" value="GLUCONOKINASE-RELATED"/>
    <property type="match status" value="1"/>
</dbReference>
<dbReference type="GO" id="GO:0019521">
    <property type="term" value="P:D-gluconate metabolic process"/>
    <property type="evidence" value="ECO:0007669"/>
    <property type="project" value="UniProtKB-KW"/>
</dbReference>
<dbReference type="SUPFAM" id="SSF52540">
    <property type="entry name" value="P-loop containing nucleoside triphosphate hydrolases"/>
    <property type="match status" value="1"/>
</dbReference>
<dbReference type="Gene3D" id="3.40.50.300">
    <property type="entry name" value="P-loop containing nucleotide triphosphate hydrolases"/>
    <property type="match status" value="1"/>
</dbReference>
<evidence type="ECO:0000256" key="7">
    <source>
        <dbReference type="ARBA" id="ARBA00022840"/>
    </source>
</evidence>
<dbReference type="AlphaFoldDB" id="A0AA97LTL4"/>
<dbReference type="PANTHER" id="PTHR43442">
    <property type="entry name" value="GLUCONOKINASE-RELATED"/>
    <property type="match status" value="1"/>
</dbReference>
<dbReference type="KEGG" id="thao:NI17_013005"/>
<keyword evidence="12" id="KW-1185">Reference proteome</keyword>
<organism evidence="11 12">
    <name type="scientific">Thermobifida halotolerans</name>
    <dbReference type="NCBI Taxonomy" id="483545"/>
    <lineage>
        <taxon>Bacteria</taxon>
        <taxon>Bacillati</taxon>
        <taxon>Actinomycetota</taxon>
        <taxon>Actinomycetes</taxon>
        <taxon>Streptosporangiales</taxon>
        <taxon>Nocardiopsidaceae</taxon>
        <taxon>Thermobifida</taxon>
    </lineage>
</organism>
<comment type="pathway">
    <text evidence="1">Carbohydrate acid metabolism.</text>
</comment>
<evidence type="ECO:0000256" key="3">
    <source>
        <dbReference type="ARBA" id="ARBA00012054"/>
    </source>
</evidence>
<dbReference type="InterPro" id="IPR027417">
    <property type="entry name" value="P-loop_NTPase"/>
</dbReference>
<accession>A0AA97LTL4</accession>
<proteinExistence type="inferred from homology"/>
<evidence type="ECO:0000256" key="1">
    <source>
        <dbReference type="ARBA" id="ARBA00004761"/>
    </source>
</evidence>
<protein>
    <recommendedName>
        <fullName evidence="3 10">Gluconokinase</fullName>
        <ecNumber evidence="3 10">2.7.1.12</ecNumber>
    </recommendedName>
</protein>
<dbReference type="GO" id="GO:0005524">
    <property type="term" value="F:ATP binding"/>
    <property type="evidence" value="ECO:0007669"/>
    <property type="project" value="UniProtKB-KW"/>
</dbReference>
<dbReference type="NCBIfam" id="TIGR01313">
    <property type="entry name" value="therm_gnt_kin"/>
    <property type="match status" value="1"/>
</dbReference>
<comment type="catalytic activity">
    <reaction evidence="9 10">
        <text>D-gluconate + ATP = 6-phospho-D-gluconate + ADP + H(+)</text>
        <dbReference type="Rhea" id="RHEA:19433"/>
        <dbReference type="ChEBI" id="CHEBI:15378"/>
        <dbReference type="ChEBI" id="CHEBI:18391"/>
        <dbReference type="ChEBI" id="CHEBI:30616"/>
        <dbReference type="ChEBI" id="CHEBI:58759"/>
        <dbReference type="ChEBI" id="CHEBI:456216"/>
        <dbReference type="EC" id="2.7.1.12"/>
    </reaction>
</comment>
<dbReference type="InterPro" id="IPR006001">
    <property type="entry name" value="Therm_gnt_kin"/>
</dbReference>
<evidence type="ECO:0000256" key="2">
    <source>
        <dbReference type="ARBA" id="ARBA00008420"/>
    </source>
</evidence>
<sequence length="169" mass="18358">MHFVFMGVSGSGKSTVARGAAQRLGLPFADADDFHPETNIAKMSSGVPLTDADRLPWLGSLAAWLGERERNGESSVMACSALRRSYRDILRGGAPGVFFVHLHGSRDLILERLRGRSGHFMPSELLDSQLAVLEMLGPDEAGTVLDVASSPEKLVEEAVRIITEAQERR</sequence>
<dbReference type="RefSeq" id="WP_068688946.1">
    <property type="nucleotide sequence ID" value="NZ_CP063196.1"/>
</dbReference>
<evidence type="ECO:0000256" key="6">
    <source>
        <dbReference type="ARBA" id="ARBA00022777"/>
    </source>
</evidence>
<keyword evidence="5 10" id="KW-0547">Nucleotide-binding</keyword>
<dbReference type="GO" id="GO:0005737">
    <property type="term" value="C:cytoplasm"/>
    <property type="evidence" value="ECO:0007669"/>
    <property type="project" value="TreeGrafter"/>
</dbReference>
<comment type="similarity">
    <text evidence="2 10">Belongs to the gluconokinase GntK/GntV family.</text>
</comment>
<name>A0AA97LTL4_9ACTN</name>
<evidence type="ECO:0000256" key="10">
    <source>
        <dbReference type="RuleBase" id="RU363066"/>
    </source>
</evidence>
<evidence type="ECO:0000256" key="5">
    <source>
        <dbReference type="ARBA" id="ARBA00022741"/>
    </source>
</evidence>
<dbReference type="FunFam" id="3.40.50.300:FF:000522">
    <property type="entry name" value="Gluconokinase"/>
    <property type="match status" value="1"/>
</dbReference>
<evidence type="ECO:0000256" key="9">
    <source>
        <dbReference type="ARBA" id="ARBA00048090"/>
    </source>
</evidence>
<gene>
    <name evidence="11" type="ORF">NI17_013005</name>
</gene>
<evidence type="ECO:0000313" key="11">
    <source>
        <dbReference type="EMBL" id="UOE17810.1"/>
    </source>
</evidence>
<evidence type="ECO:0000256" key="4">
    <source>
        <dbReference type="ARBA" id="ARBA00022679"/>
    </source>
</evidence>
<reference evidence="11" key="1">
    <citation type="submission" date="2020-10" db="EMBL/GenBank/DDBJ databases">
        <title>De novo genome project of the cellulose decomposer Thermobifida halotolerans type strain.</title>
        <authorList>
            <person name="Nagy I."/>
            <person name="Horvath B."/>
            <person name="Kukolya J."/>
            <person name="Nagy I."/>
            <person name="Orsini M."/>
        </authorList>
    </citation>
    <scope>NUCLEOTIDE SEQUENCE</scope>
    <source>
        <strain evidence="11">DSM 44931</strain>
    </source>
</reference>
<dbReference type="Pfam" id="PF13671">
    <property type="entry name" value="AAA_33"/>
    <property type="match status" value="1"/>
</dbReference>
<dbReference type="CDD" id="cd02021">
    <property type="entry name" value="GntK"/>
    <property type="match status" value="1"/>
</dbReference>
<dbReference type="EMBL" id="CP063196">
    <property type="protein sequence ID" value="UOE17810.1"/>
    <property type="molecule type" value="Genomic_DNA"/>
</dbReference>
<evidence type="ECO:0000256" key="8">
    <source>
        <dbReference type="ARBA" id="ARBA00023064"/>
    </source>
</evidence>
<dbReference type="EC" id="2.7.1.12" evidence="3 10"/>
<keyword evidence="7 10" id="KW-0067">ATP-binding</keyword>
<dbReference type="Proteomes" id="UP000265719">
    <property type="component" value="Chromosome"/>
</dbReference>
<dbReference type="GO" id="GO:0046316">
    <property type="term" value="F:gluconokinase activity"/>
    <property type="evidence" value="ECO:0007669"/>
    <property type="project" value="UniProtKB-EC"/>
</dbReference>
<keyword evidence="6 10" id="KW-0418">Kinase</keyword>
<keyword evidence="8" id="KW-0311">Gluconate utilization</keyword>